<evidence type="ECO:0000256" key="3">
    <source>
        <dbReference type="ARBA" id="ARBA00022448"/>
    </source>
</evidence>
<keyword evidence="9" id="KW-0472">Membrane</keyword>
<dbReference type="GO" id="GO:0055085">
    <property type="term" value="P:transmembrane transport"/>
    <property type="evidence" value="ECO:0007669"/>
    <property type="project" value="InterPro"/>
</dbReference>
<evidence type="ECO:0000256" key="1">
    <source>
        <dbReference type="ARBA" id="ARBA00004383"/>
    </source>
</evidence>
<feature type="domain" description="TonB C-terminal" evidence="11">
    <location>
        <begin position="286"/>
        <end position="381"/>
    </location>
</feature>
<keyword evidence="10" id="KW-0732">Signal</keyword>
<evidence type="ECO:0000313" key="13">
    <source>
        <dbReference type="Proteomes" id="UP000001317"/>
    </source>
</evidence>
<evidence type="ECO:0000313" key="12">
    <source>
        <dbReference type="EMBL" id="ABZ77636.1"/>
    </source>
</evidence>
<keyword evidence="3" id="KW-0813">Transport</keyword>
<sequence length="381" mass="42832">MLQGRQRLNRRNLICATLLASAMVLSPQAVASEFGDAYSAYKAAVTTKDKADTQIYALKAYELGKVKLGADSLDTAILALNAGDALIANLPEYTFDEESTAKSKKLKQQAFELYQVTQGTYRKTYGEEAIELIDPLMGLSDASSKKDAREYLDDALDIAEDSDDAMLIADTQMAYFERLVNSPYYTRKVRNYAFDAQEAYSELLPENAMKRVLTSFRVGNVRFAEKDYDEAEALFLGVITQFQKLDYTHPYELAAHAKLVQIYELDGESEKSTQHCIAIGNMKPWKEDIEPTPLFRKNPDYPISYARAGKSGSAQLSFTIDEMGFVKDPVVLDTIGGEKFATESLLALKQWRYAPKFVDGKAVEAKEVKVQLDYYIEKKKR</sequence>
<evidence type="ECO:0000256" key="10">
    <source>
        <dbReference type="SAM" id="SignalP"/>
    </source>
</evidence>
<keyword evidence="13" id="KW-1185">Reference proteome</keyword>
<dbReference type="EMBL" id="CP000931">
    <property type="protein sequence ID" value="ABZ77636.1"/>
    <property type="molecule type" value="Genomic_DNA"/>
</dbReference>
<dbReference type="KEGG" id="shl:Shal_3088"/>
<evidence type="ECO:0000256" key="9">
    <source>
        <dbReference type="ARBA" id="ARBA00023136"/>
    </source>
</evidence>
<comment type="subcellular location">
    <subcellularLocation>
        <location evidence="1">Cell inner membrane</location>
        <topology evidence="1">Single-pass membrane protein</topology>
        <orientation evidence="1">Periplasmic side</orientation>
    </subcellularLocation>
</comment>
<evidence type="ECO:0000256" key="6">
    <source>
        <dbReference type="ARBA" id="ARBA00022692"/>
    </source>
</evidence>
<dbReference type="InterPro" id="IPR006260">
    <property type="entry name" value="TonB/TolA_C"/>
</dbReference>
<dbReference type="OrthoDB" id="1628901at2"/>
<evidence type="ECO:0000256" key="5">
    <source>
        <dbReference type="ARBA" id="ARBA00022519"/>
    </source>
</evidence>
<dbReference type="STRING" id="458817.Shal_3088"/>
<keyword evidence="8" id="KW-1133">Transmembrane helix</keyword>
<comment type="similarity">
    <text evidence="2">Belongs to the TonB family.</text>
</comment>
<dbReference type="eggNOG" id="COG0810">
    <property type="taxonomic scope" value="Bacteria"/>
</dbReference>
<dbReference type="HOGENOM" id="CLU_747805_0_0_6"/>
<dbReference type="InterPro" id="IPR051045">
    <property type="entry name" value="TonB-dependent_transducer"/>
</dbReference>
<dbReference type="RefSeq" id="WP_012278162.1">
    <property type="nucleotide sequence ID" value="NC_010334.1"/>
</dbReference>
<keyword evidence="4" id="KW-1003">Cell membrane</keyword>
<evidence type="ECO:0000256" key="7">
    <source>
        <dbReference type="ARBA" id="ARBA00022927"/>
    </source>
</evidence>
<dbReference type="Gene3D" id="3.30.1150.10">
    <property type="match status" value="1"/>
</dbReference>
<keyword evidence="7" id="KW-0653">Protein transport</keyword>
<dbReference type="GO" id="GO:0005886">
    <property type="term" value="C:plasma membrane"/>
    <property type="evidence" value="ECO:0007669"/>
    <property type="project" value="UniProtKB-SubCell"/>
</dbReference>
<dbReference type="Proteomes" id="UP000001317">
    <property type="component" value="Chromosome"/>
</dbReference>
<dbReference type="InterPro" id="IPR037682">
    <property type="entry name" value="TonB_C"/>
</dbReference>
<protein>
    <submittedName>
        <fullName evidence="12">TonB family protein</fullName>
    </submittedName>
</protein>
<evidence type="ECO:0000256" key="2">
    <source>
        <dbReference type="ARBA" id="ARBA00006555"/>
    </source>
</evidence>
<dbReference type="PANTHER" id="PTHR33446">
    <property type="entry name" value="PROTEIN TONB-RELATED"/>
    <property type="match status" value="1"/>
</dbReference>
<reference evidence="12" key="1">
    <citation type="submission" date="2008-01" db="EMBL/GenBank/DDBJ databases">
        <title>Complete sequence of Shewanella halifaxensis HAW-EB4.</title>
        <authorList>
            <consortium name="US DOE Joint Genome Institute"/>
            <person name="Copeland A."/>
            <person name="Lucas S."/>
            <person name="Lapidus A."/>
            <person name="Glavina del Rio T."/>
            <person name="Dalin E."/>
            <person name="Tice H."/>
            <person name="Bruce D."/>
            <person name="Goodwin L."/>
            <person name="Pitluck S."/>
            <person name="Sims D."/>
            <person name="Brettin T."/>
            <person name="Detter J.C."/>
            <person name="Han C."/>
            <person name="Kuske C.R."/>
            <person name="Schmutz J."/>
            <person name="Larimer F."/>
            <person name="Land M."/>
            <person name="Hauser L."/>
            <person name="Kyrpides N."/>
            <person name="Kim E."/>
            <person name="Zhao J.-S."/>
            <person name="Richardson P."/>
        </authorList>
    </citation>
    <scope>NUCLEOTIDE SEQUENCE [LARGE SCALE GENOMIC DNA]</scope>
    <source>
        <strain evidence="12">HAW-EB4</strain>
    </source>
</reference>
<dbReference type="PANTHER" id="PTHR33446:SF14">
    <property type="entry name" value="PROTEIN TONB"/>
    <property type="match status" value="1"/>
</dbReference>
<keyword evidence="6" id="KW-0812">Transmembrane</keyword>
<dbReference type="Pfam" id="PF03544">
    <property type="entry name" value="TonB_C"/>
    <property type="match status" value="1"/>
</dbReference>
<dbReference type="AlphaFoldDB" id="B0TQ44"/>
<dbReference type="PROSITE" id="PS52015">
    <property type="entry name" value="TONB_CTD"/>
    <property type="match status" value="1"/>
</dbReference>
<feature type="signal peptide" evidence="10">
    <location>
        <begin position="1"/>
        <end position="31"/>
    </location>
</feature>
<evidence type="ECO:0000259" key="11">
    <source>
        <dbReference type="PROSITE" id="PS52015"/>
    </source>
</evidence>
<evidence type="ECO:0000256" key="4">
    <source>
        <dbReference type="ARBA" id="ARBA00022475"/>
    </source>
</evidence>
<organism evidence="12 13">
    <name type="scientific">Shewanella halifaxensis (strain HAW-EB4)</name>
    <dbReference type="NCBI Taxonomy" id="458817"/>
    <lineage>
        <taxon>Bacteria</taxon>
        <taxon>Pseudomonadati</taxon>
        <taxon>Pseudomonadota</taxon>
        <taxon>Gammaproteobacteria</taxon>
        <taxon>Alteromonadales</taxon>
        <taxon>Shewanellaceae</taxon>
        <taxon>Shewanella</taxon>
    </lineage>
</organism>
<gene>
    <name evidence="12" type="ordered locus">Shal_3088</name>
</gene>
<name>B0TQ44_SHEHH</name>
<keyword evidence="5" id="KW-0997">Cell inner membrane</keyword>
<dbReference type="NCBIfam" id="TIGR01352">
    <property type="entry name" value="tonB_Cterm"/>
    <property type="match status" value="1"/>
</dbReference>
<evidence type="ECO:0000256" key="8">
    <source>
        <dbReference type="ARBA" id="ARBA00022989"/>
    </source>
</evidence>
<accession>B0TQ44</accession>
<dbReference type="SUPFAM" id="SSF74653">
    <property type="entry name" value="TolA/TonB C-terminal domain"/>
    <property type="match status" value="1"/>
</dbReference>
<dbReference type="GO" id="GO:0015031">
    <property type="term" value="P:protein transport"/>
    <property type="evidence" value="ECO:0007669"/>
    <property type="project" value="UniProtKB-KW"/>
</dbReference>
<proteinExistence type="inferred from homology"/>
<feature type="chain" id="PRO_5002753579" evidence="10">
    <location>
        <begin position="32"/>
        <end position="381"/>
    </location>
</feature>